<reference evidence="5" key="1">
    <citation type="submission" date="2019-11" db="EMBL/GenBank/DDBJ databases">
        <title>Lipid analysis of CO2-rich subsurface aquifers suggests an autotrophy-based deep biosphere with lysolipids enriched in CPR bacteria.</title>
        <authorList>
            <person name="Probst A.J."/>
            <person name="Elling F.J."/>
            <person name="Castelle C.J."/>
            <person name="Zhu Q."/>
            <person name="Elvert M."/>
            <person name="Birarda G."/>
            <person name="Holman H.-Y."/>
            <person name="Lane K.R."/>
            <person name="Ladd B."/>
            <person name="Ryan M.C."/>
            <person name="Woyke T."/>
            <person name="Hinrichs K.-U."/>
            <person name="Banfield J.F."/>
        </authorList>
    </citation>
    <scope>NUCLEOTIDE SEQUENCE</scope>
    <source>
        <strain evidence="5">CG_2015-01_33_1645</strain>
        <strain evidence="6">CG_2015-04_33_537</strain>
    </source>
</reference>
<comment type="similarity">
    <text evidence="1">Belongs to the CRISPR-associated protein Cas6/Cse3/CasE family.</text>
</comment>
<evidence type="ECO:0000313" key="5">
    <source>
        <dbReference type="EMBL" id="NCN64511.1"/>
    </source>
</evidence>
<protein>
    <submittedName>
        <fullName evidence="5">CRISPR-associated endoribonuclease Cas6</fullName>
    </submittedName>
</protein>
<dbReference type="InterPro" id="IPR049435">
    <property type="entry name" value="Cas_Cas6_C"/>
</dbReference>
<dbReference type="NCBIfam" id="TIGR01877">
    <property type="entry name" value="cas_cas6"/>
    <property type="match status" value="1"/>
</dbReference>
<dbReference type="Gene3D" id="3.30.70.1900">
    <property type="match status" value="1"/>
</dbReference>
<evidence type="ECO:0000256" key="2">
    <source>
        <dbReference type="ARBA" id="ARBA00022884"/>
    </source>
</evidence>
<accession>A0A8J7YQV8</accession>
<comment type="caution">
    <text evidence="5">The sequence shown here is derived from an EMBL/GenBank/DDBJ whole genome shotgun (WGS) entry which is preliminary data.</text>
</comment>
<dbReference type="EMBL" id="JAACVF010000006">
    <property type="protein sequence ID" value="NCN64511.1"/>
    <property type="molecule type" value="Genomic_DNA"/>
</dbReference>
<dbReference type="CDD" id="cd21140">
    <property type="entry name" value="Cas6_I-like"/>
    <property type="match status" value="1"/>
</dbReference>
<feature type="domain" description="CRISPR associated protein Cas6 C-terminal" evidence="4">
    <location>
        <begin position="108"/>
        <end position="243"/>
    </location>
</feature>
<dbReference type="EMBL" id="JAACQH010000006">
    <property type="protein sequence ID" value="NCS90876.1"/>
    <property type="molecule type" value="Genomic_DNA"/>
</dbReference>
<name>A0A8J7YQV8_9ARCH</name>
<dbReference type="AlphaFoldDB" id="A0A8J7YQV8"/>
<evidence type="ECO:0000256" key="3">
    <source>
        <dbReference type="ARBA" id="ARBA00023118"/>
    </source>
</evidence>
<organism evidence="5 7">
    <name type="scientific">Candidatus Altarchaeum hamiconexum</name>
    <dbReference type="NCBI Taxonomy" id="1803513"/>
    <lineage>
        <taxon>Archaea</taxon>
        <taxon>Candidatus Altarchaeota</taxon>
        <taxon>Candidatus Altiarchaeia</taxon>
        <taxon>Candidatus Altarchaeales</taxon>
        <taxon>Candidatus Altarchaeaceae</taxon>
        <taxon>Candidatus Altarchaeum</taxon>
    </lineage>
</organism>
<dbReference type="InterPro" id="IPR010156">
    <property type="entry name" value="CRISPR-assoc_prot_Cas6"/>
</dbReference>
<dbReference type="Proteomes" id="UP000738826">
    <property type="component" value="Unassembled WGS sequence"/>
</dbReference>
<dbReference type="GO" id="GO:0003723">
    <property type="term" value="F:RNA binding"/>
    <property type="evidence" value="ECO:0007669"/>
    <property type="project" value="UniProtKB-KW"/>
</dbReference>
<evidence type="ECO:0000259" key="4">
    <source>
        <dbReference type="Pfam" id="PF01881"/>
    </source>
</evidence>
<sequence>MRLLIKLRNAKEQAYDLNYYHKLQGFIYSLLKDTSYSELHNHKGYKFFSFSNIFPMKTKKHDERNLMIASPSGKFIDVFLGKISERKDNLLHIGEYELELRGIKKIKPKIENKCTLITGTPIVIRIPKENYEKYDIDEEHDSAFWKKKHSFEAFIKQLESNLFKKYNVFYNTKINEIPIFEQFIFKKPTVNHVIKGGMEHKVFGSILEFNFNYLNDSQIKILEFGIDTGFGEMNSLGFGFMNVKK</sequence>
<keyword evidence="2" id="KW-0694">RNA-binding</keyword>
<proteinExistence type="inferred from homology"/>
<dbReference type="Pfam" id="PF01881">
    <property type="entry name" value="Cas_Cas6_C"/>
    <property type="match status" value="1"/>
</dbReference>
<evidence type="ECO:0000313" key="7">
    <source>
        <dbReference type="Proteomes" id="UP000768163"/>
    </source>
</evidence>
<dbReference type="GO" id="GO:0051607">
    <property type="term" value="P:defense response to virus"/>
    <property type="evidence" value="ECO:0007669"/>
    <property type="project" value="UniProtKB-KW"/>
</dbReference>
<dbReference type="Gene3D" id="3.30.70.1890">
    <property type="match status" value="1"/>
</dbReference>
<dbReference type="GO" id="GO:0016788">
    <property type="term" value="F:hydrolase activity, acting on ester bonds"/>
    <property type="evidence" value="ECO:0007669"/>
    <property type="project" value="InterPro"/>
</dbReference>
<evidence type="ECO:0000313" key="6">
    <source>
        <dbReference type="EMBL" id="NCS90876.1"/>
    </source>
</evidence>
<evidence type="ECO:0000256" key="1">
    <source>
        <dbReference type="ARBA" id="ARBA00005937"/>
    </source>
</evidence>
<dbReference type="InterPro" id="IPR045747">
    <property type="entry name" value="CRISPR-assoc_prot_Cas6_N_sf"/>
</dbReference>
<dbReference type="PANTHER" id="PTHR36984">
    <property type="entry name" value="CRISPR-ASSOCIATED ENDORIBONUCLEASE CAS6 1"/>
    <property type="match status" value="1"/>
</dbReference>
<dbReference type="PANTHER" id="PTHR36984:SF1">
    <property type="entry name" value="CRISPR-ASSOCIATED ENDORIBONUCLEASE CAS6 1"/>
    <property type="match status" value="1"/>
</dbReference>
<dbReference type="Proteomes" id="UP000768163">
    <property type="component" value="Unassembled WGS sequence"/>
</dbReference>
<keyword evidence="3" id="KW-0051">Antiviral defense</keyword>
<gene>
    <name evidence="5" type="primary">cas6</name>
    <name evidence="6" type="ORF">GW779_00410</name>
    <name evidence="5" type="ORF">GW910_00300</name>
</gene>